<accession>A0A7W4VW52</accession>
<dbReference type="AlphaFoldDB" id="A0A7W4VW52"/>
<gene>
    <name evidence="2" type="ORF">FHU40_002694</name>
</gene>
<dbReference type="PANTHER" id="PTHR10285">
    <property type="entry name" value="URIDINE KINASE"/>
    <property type="match status" value="1"/>
</dbReference>
<dbReference type="Gene3D" id="3.40.50.300">
    <property type="entry name" value="P-loop containing nucleotide triphosphate hydrolases"/>
    <property type="match status" value="1"/>
</dbReference>
<reference evidence="2 3" key="1">
    <citation type="submission" date="2020-08" db="EMBL/GenBank/DDBJ databases">
        <title>Sequencing the genomes of 1000 actinobacteria strains.</title>
        <authorList>
            <person name="Klenk H.-P."/>
        </authorList>
    </citation>
    <scope>NUCLEOTIDE SEQUENCE [LARGE SCALE GENOMIC DNA]</scope>
    <source>
        <strain evidence="2 3">DSM 105498</strain>
    </source>
</reference>
<name>A0A7W4VW52_9ACTN</name>
<keyword evidence="3" id="KW-1185">Reference proteome</keyword>
<dbReference type="SUPFAM" id="SSF52540">
    <property type="entry name" value="P-loop containing nucleoside triphosphate hydrolases"/>
    <property type="match status" value="1"/>
</dbReference>
<keyword evidence="2" id="KW-0808">Transferase</keyword>
<dbReference type="RefSeq" id="WP_183592794.1">
    <property type="nucleotide sequence ID" value="NZ_JACHWR010000002.1"/>
</dbReference>
<dbReference type="EMBL" id="JACHWR010000002">
    <property type="protein sequence ID" value="MBB3042876.1"/>
    <property type="molecule type" value="Genomic_DNA"/>
</dbReference>
<protein>
    <submittedName>
        <fullName evidence="2">Uridine kinase</fullName>
        <ecNumber evidence="2">2.7.1.48</ecNumber>
    </submittedName>
</protein>
<dbReference type="GO" id="GO:0004849">
    <property type="term" value="F:uridine kinase activity"/>
    <property type="evidence" value="ECO:0007669"/>
    <property type="project" value="UniProtKB-EC"/>
</dbReference>
<dbReference type="InterPro" id="IPR006083">
    <property type="entry name" value="PRK/URK"/>
</dbReference>
<sequence length="219" mass="24179">MTLHPALHARSLVVAITGGSGAGKTALAGALVDHYGESCGLLEMDSYYRHFDGLTAREREALDWDSIETVDVGLLTEHLVALGEGRRVDVPEFDFTVRLRSPRTTTFLPPRILVLEGMFALAIDHVITTADLKVFLDAPEHVRYQRRHDRDVATRGRSSDSIRDQWRTTVLPGHRTIVEPQRRRASLVVDGGQPIDGCLGDIIEHLDALLLQCPVSEAG</sequence>
<evidence type="ECO:0000259" key="1">
    <source>
        <dbReference type="Pfam" id="PF00485"/>
    </source>
</evidence>
<dbReference type="Pfam" id="PF00485">
    <property type="entry name" value="PRK"/>
    <property type="match status" value="1"/>
</dbReference>
<dbReference type="EC" id="2.7.1.48" evidence="2"/>
<dbReference type="GO" id="GO:0005524">
    <property type="term" value="F:ATP binding"/>
    <property type="evidence" value="ECO:0007669"/>
    <property type="project" value="InterPro"/>
</dbReference>
<keyword evidence="2" id="KW-0418">Kinase</keyword>
<feature type="domain" description="Phosphoribulokinase/uridine kinase" evidence="1">
    <location>
        <begin position="13"/>
        <end position="190"/>
    </location>
</feature>
<comment type="caution">
    <text evidence="2">The sequence shown here is derived from an EMBL/GenBank/DDBJ whole genome shotgun (WGS) entry which is preliminary data.</text>
</comment>
<evidence type="ECO:0000313" key="3">
    <source>
        <dbReference type="Proteomes" id="UP000589626"/>
    </source>
</evidence>
<proteinExistence type="predicted"/>
<dbReference type="PRINTS" id="PR00988">
    <property type="entry name" value="URIDINKINASE"/>
</dbReference>
<evidence type="ECO:0000313" key="2">
    <source>
        <dbReference type="EMBL" id="MBB3042876.1"/>
    </source>
</evidence>
<dbReference type="Proteomes" id="UP000589626">
    <property type="component" value="Unassembled WGS sequence"/>
</dbReference>
<dbReference type="InterPro" id="IPR027417">
    <property type="entry name" value="P-loop_NTPase"/>
</dbReference>
<organism evidence="2 3">
    <name type="scientific">Nocardioides soli</name>
    <dbReference type="NCBI Taxonomy" id="1036020"/>
    <lineage>
        <taxon>Bacteria</taxon>
        <taxon>Bacillati</taxon>
        <taxon>Actinomycetota</taxon>
        <taxon>Actinomycetes</taxon>
        <taxon>Propionibacteriales</taxon>
        <taxon>Nocardioidaceae</taxon>
        <taxon>Nocardioides</taxon>
    </lineage>
</organism>